<evidence type="ECO:0000313" key="3">
    <source>
        <dbReference type="Proteomes" id="UP000002051"/>
    </source>
</evidence>
<reference evidence="1 3" key="2">
    <citation type="journal article" date="2014" name="BMC Genomics">
        <title>An improved genome release (version Mt4.0) for the model legume Medicago truncatula.</title>
        <authorList>
            <person name="Tang H."/>
            <person name="Krishnakumar V."/>
            <person name="Bidwell S."/>
            <person name="Rosen B."/>
            <person name="Chan A."/>
            <person name="Zhou S."/>
            <person name="Gentzbittel L."/>
            <person name="Childs K.L."/>
            <person name="Yandell M."/>
            <person name="Gundlach H."/>
            <person name="Mayer K.F."/>
            <person name="Schwartz D.C."/>
            <person name="Town C.D."/>
        </authorList>
    </citation>
    <scope>GENOME REANNOTATION</scope>
    <source>
        <strain evidence="1">A17</strain>
        <strain evidence="2 3">cv. Jemalong A17</strain>
    </source>
</reference>
<protein>
    <submittedName>
        <fullName evidence="1 2">Uncharacterized protein</fullName>
    </submittedName>
</protein>
<dbReference type="EnsemblPlants" id="KEH31629">
    <property type="protein sequence ID" value="KEH31629"/>
    <property type="gene ID" value="MTR_4g099420"/>
</dbReference>
<keyword evidence="3" id="KW-1185">Reference proteome</keyword>
<evidence type="ECO:0000313" key="2">
    <source>
        <dbReference type="EnsemblPlants" id="KEH31629"/>
    </source>
</evidence>
<organism evidence="1 3">
    <name type="scientific">Medicago truncatula</name>
    <name type="common">Barrel medic</name>
    <name type="synonym">Medicago tribuloides</name>
    <dbReference type="NCBI Taxonomy" id="3880"/>
    <lineage>
        <taxon>Eukaryota</taxon>
        <taxon>Viridiplantae</taxon>
        <taxon>Streptophyta</taxon>
        <taxon>Embryophyta</taxon>
        <taxon>Tracheophyta</taxon>
        <taxon>Spermatophyta</taxon>
        <taxon>Magnoliopsida</taxon>
        <taxon>eudicotyledons</taxon>
        <taxon>Gunneridae</taxon>
        <taxon>Pentapetalae</taxon>
        <taxon>rosids</taxon>
        <taxon>fabids</taxon>
        <taxon>Fabales</taxon>
        <taxon>Fabaceae</taxon>
        <taxon>Papilionoideae</taxon>
        <taxon>50 kb inversion clade</taxon>
        <taxon>NPAAA clade</taxon>
        <taxon>Hologalegina</taxon>
        <taxon>IRL clade</taxon>
        <taxon>Trifolieae</taxon>
        <taxon>Medicago</taxon>
    </lineage>
</organism>
<gene>
    <name evidence="1" type="ordered locus">MTR_4g099420</name>
</gene>
<dbReference type="Proteomes" id="UP000002051">
    <property type="component" value="Chromosome 4"/>
</dbReference>
<reference evidence="2" key="3">
    <citation type="submission" date="2015-04" db="UniProtKB">
        <authorList>
            <consortium name="EnsemblPlants"/>
        </authorList>
    </citation>
    <scope>IDENTIFICATION</scope>
    <source>
        <strain evidence="2">cv. Jemalong A17</strain>
    </source>
</reference>
<dbReference type="AlphaFoldDB" id="A0A072UP60"/>
<name>A0A072UP60_MEDTR</name>
<dbReference type="EMBL" id="CM001220">
    <property type="protein sequence ID" value="KEH31629.1"/>
    <property type="molecule type" value="Genomic_DNA"/>
</dbReference>
<sequence>MTRDIVDDSDHISRFLCDEGEGFALGSTSSGLAPIKPNCVDFIGPYSWRGHVSPFLHDWPQVVAVYIQGGRSRRGIKSNRYDRYPSTVLRLKPLDGIEEDETLKKCGDSLLGGLGPRWTVKSPRTRQK</sequence>
<reference evidence="1 3" key="1">
    <citation type="journal article" date="2011" name="Nature">
        <title>The Medicago genome provides insight into the evolution of rhizobial symbioses.</title>
        <authorList>
            <person name="Young N.D."/>
            <person name="Debelle F."/>
            <person name="Oldroyd G.E."/>
            <person name="Geurts R."/>
            <person name="Cannon S.B."/>
            <person name="Udvardi M.K."/>
            <person name="Benedito V.A."/>
            <person name="Mayer K.F."/>
            <person name="Gouzy J."/>
            <person name="Schoof H."/>
            <person name="Van de Peer Y."/>
            <person name="Proost S."/>
            <person name="Cook D.R."/>
            <person name="Meyers B.C."/>
            <person name="Spannagl M."/>
            <person name="Cheung F."/>
            <person name="De Mita S."/>
            <person name="Krishnakumar V."/>
            <person name="Gundlach H."/>
            <person name="Zhou S."/>
            <person name="Mudge J."/>
            <person name="Bharti A.K."/>
            <person name="Murray J.D."/>
            <person name="Naoumkina M.A."/>
            <person name="Rosen B."/>
            <person name="Silverstein K.A."/>
            <person name="Tang H."/>
            <person name="Rombauts S."/>
            <person name="Zhao P.X."/>
            <person name="Zhou P."/>
            <person name="Barbe V."/>
            <person name="Bardou P."/>
            <person name="Bechner M."/>
            <person name="Bellec A."/>
            <person name="Berger A."/>
            <person name="Berges H."/>
            <person name="Bidwell S."/>
            <person name="Bisseling T."/>
            <person name="Choisne N."/>
            <person name="Couloux A."/>
            <person name="Denny R."/>
            <person name="Deshpande S."/>
            <person name="Dai X."/>
            <person name="Doyle J.J."/>
            <person name="Dudez A.M."/>
            <person name="Farmer A.D."/>
            <person name="Fouteau S."/>
            <person name="Franken C."/>
            <person name="Gibelin C."/>
            <person name="Gish J."/>
            <person name="Goldstein S."/>
            <person name="Gonzalez A.J."/>
            <person name="Green P.J."/>
            <person name="Hallab A."/>
            <person name="Hartog M."/>
            <person name="Hua A."/>
            <person name="Humphray S.J."/>
            <person name="Jeong D.H."/>
            <person name="Jing Y."/>
            <person name="Jocker A."/>
            <person name="Kenton S.M."/>
            <person name="Kim D.J."/>
            <person name="Klee K."/>
            <person name="Lai H."/>
            <person name="Lang C."/>
            <person name="Lin S."/>
            <person name="Macmil S.L."/>
            <person name="Magdelenat G."/>
            <person name="Matthews L."/>
            <person name="McCorrison J."/>
            <person name="Monaghan E.L."/>
            <person name="Mun J.H."/>
            <person name="Najar F.Z."/>
            <person name="Nicholson C."/>
            <person name="Noirot C."/>
            <person name="O'Bleness M."/>
            <person name="Paule C.R."/>
            <person name="Poulain J."/>
            <person name="Prion F."/>
            <person name="Qin B."/>
            <person name="Qu C."/>
            <person name="Retzel E.F."/>
            <person name="Riddle C."/>
            <person name="Sallet E."/>
            <person name="Samain S."/>
            <person name="Samson N."/>
            <person name="Sanders I."/>
            <person name="Saurat O."/>
            <person name="Scarpelli C."/>
            <person name="Schiex T."/>
            <person name="Segurens B."/>
            <person name="Severin A.J."/>
            <person name="Sherrier D.J."/>
            <person name="Shi R."/>
            <person name="Sims S."/>
            <person name="Singer S.R."/>
            <person name="Sinharoy S."/>
            <person name="Sterck L."/>
            <person name="Viollet A."/>
            <person name="Wang B.B."/>
            <person name="Wang K."/>
            <person name="Wang M."/>
            <person name="Wang X."/>
            <person name="Warfsmann J."/>
            <person name="Weissenbach J."/>
            <person name="White D.D."/>
            <person name="White J.D."/>
            <person name="Wiley G.B."/>
            <person name="Wincker P."/>
            <person name="Xing Y."/>
            <person name="Yang L."/>
            <person name="Yao Z."/>
            <person name="Ying F."/>
            <person name="Zhai J."/>
            <person name="Zhou L."/>
            <person name="Zuber A."/>
            <person name="Denarie J."/>
            <person name="Dixon R.A."/>
            <person name="May G.D."/>
            <person name="Schwartz D.C."/>
            <person name="Rogers J."/>
            <person name="Quetier F."/>
            <person name="Town C.D."/>
            <person name="Roe B.A."/>
        </authorList>
    </citation>
    <scope>NUCLEOTIDE SEQUENCE [LARGE SCALE GENOMIC DNA]</scope>
    <source>
        <strain evidence="1">A17</strain>
        <strain evidence="2 3">cv. Jemalong A17</strain>
    </source>
</reference>
<dbReference type="HOGENOM" id="CLU_1962854_0_0_1"/>
<accession>A0A072UP60</accession>
<proteinExistence type="predicted"/>
<evidence type="ECO:0000313" key="1">
    <source>
        <dbReference type="EMBL" id="KEH31629.1"/>
    </source>
</evidence>